<evidence type="ECO:0000256" key="4">
    <source>
        <dbReference type="ARBA" id="ARBA00022989"/>
    </source>
</evidence>
<feature type="transmembrane region" description="Helical" evidence="6">
    <location>
        <begin position="172"/>
        <end position="189"/>
    </location>
</feature>
<evidence type="ECO:0000313" key="10">
    <source>
        <dbReference type="Proteomes" id="UP000076738"/>
    </source>
</evidence>
<proteinExistence type="inferred from homology"/>
<dbReference type="OrthoDB" id="10256463at2759"/>
<feature type="compositionally biased region" description="Polar residues" evidence="7">
    <location>
        <begin position="25"/>
        <end position="43"/>
    </location>
</feature>
<feature type="transmembrane region" description="Helical" evidence="6">
    <location>
        <begin position="196"/>
        <end position="215"/>
    </location>
</feature>
<organism evidence="9 10">
    <name type="scientific">Calocera viscosa (strain TUFC12733)</name>
    <dbReference type="NCBI Taxonomy" id="1330018"/>
    <lineage>
        <taxon>Eukaryota</taxon>
        <taxon>Fungi</taxon>
        <taxon>Dikarya</taxon>
        <taxon>Basidiomycota</taxon>
        <taxon>Agaricomycotina</taxon>
        <taxon>Dacrymycetes</taxon>
        <taxon>Dacrymycetales</taxon>
        <taxon>Dacrymycetaceae</taxon>
        <taxon>Calocera</taxon>
    </lineage>
</organism>
<feature type="region of interest" description="Disordered" evidence="7">
    <location>
        <begin position="25"/>
        <end position="44"/>
    </location>
</feature>
<keyword evidence="3 6" id="KW-0812">Transmembrane</keyword>
<feature type="transmembrane region" description="Helical" evidence="6">
    <location>
        <begin position="98"/>
        <end position="122"/>
    </location>
</feature>
<keyword evidence="4 6" id="KW-1133">Transmembrane helix</keyword>
<dbReference type="STRING" id="1330018.A0A167PQG0"/>
<name>A0A167PQG0_CALVF</name>
<evidence type="ECO:0000313" key="9">
    <source>
        <dbReference type="EMBL" id="KZO99028.1"/>
    </source>
</evidence>
<reference evidence="9 10" key="1">
    <citation type="journal article" date="2016" name="Mol. Biol. Evol.">
        <title>Comparative Genomics of Early-Diverging Mushroom-Forming Fungi Provides Insights into the Origins of Lignocellulose Decay Capabilities.</title>
        <authorList>
            <person name="Nagy L.G."/>
            <person name="Riley R."/>
            <person name="Tritt A."/>
            <person name="Adam C."/>
            <person name="Daum C."/>
            <person name="Floudas D."/>
            <person name="Sun H."/>
            <person name="Yadav J.S."/>
            <person name="Pangilinan J."/>
            <person name="Larsson K.H."/>
            <person name="Matsuura K."/>
            <person name="Barry K."/>
            <person name="Labutti K."/>
            <person name="Kuo R."/>
            <person name="Ohm R.A."/>
            <person name="Bhattacharya S.S."/>
            <person name="Shirouzu T."/>
            <person name="Yoshinaga Y."/>
            <person name="Martin F.M."/>
            <person name="Grigoriev I.V."/>
            <person name="Hibbett D.S."/>
        </authorList>
    </citation>
    <scope>NUCLEOTIDE SEQUENCE [LARGE SCALE GENOMIC DNA]</scope>
    <source>
        <strain evidence="9 10">TUFC12733</strain>
    </source>
</reference>
<evidence type="ECO:0000259" key="8">
    <source>
        <dbReference type="Pfam" id="PF04893"/>
    </source>
</evidence>
<sequence>MSGQYQTLDADEEAPPLEFKSFLGTTNESAQPAQNGATSSRRGYTTDRPVVSGFWQVEYYQKWFDVDTNTVLKRCLMSMYPKDPHITGPDGPDLYGPFWTLTTLILALFVSSSLASSIASYLSSEGADYDWTLLSVAVSLVYAYGLGFPVAVWAVLRWVGVQECSVVECLSIWGYGMTAWIPTALLCIIPVPLLRWGLTLLAGLISLAFILRNIYPVLATAESKSVRLFVIVFVVIHLGIALSFKILFFSYYVVKPIGSDEPIRRLLSL</sequence>
<dbReference type="AlphaFoldDB" id="A0A167PQG0"/>
<dbReference type="GO" id="GO:0016192">
    <property type="term" value="P:vesicle-mediated transport"/>
    <property type="evidence" value="ECO:0007669"/>
    <property type="project" value="InterPro"/>
</dbReference>
<dbReference type="PANTHER" id="PTHR12822:SF2">
    <property type="entry name" value="PROTEIN YIPF"/>
    <property type="match status" value="1"/>
</dbReference>
<evidence type="ECO:0000256" key="6">
    <source>
        <dbReference type="RuleBase" id="RU361264"/>
    </source>
</evidence>
<feature type="transmembrane region" description="Helical" evidence="6">
    <location>
        <begin position="227"/>
        <end position="254"/>
    </location>
</feature>
<comment type="subcellular location">
    <subcellularLocation>
        <location evidence="6">Golgi apparatus membrane</location>
        <topology evidence="6">Multi-pass membrane protein</topology>
    </subcellularLocation>
    <subcellularLocation>
        <location evidence="1">Membrane</location>
        <topology evidence="1">Multi-pass membrane protein</topology>
    </subcellularLocation>
</comment>
<dbReference type="Proteomes" id="UP000076738">
    <property type="component" value="Unassembled WGS sequence"/>
</dbReference>
<feature type="transmembrane region" description="Helical" evidence="6">
    <location>
        <begin position="134"/>
        <end position="160"/>
    </location>
</feature>
<evidence type="ECO:0000256" key="7">
    <source>
        <dbReference type="SAM" id="MobiDB-lite"/>
    </source>
</evidence>
<evidence type="ECO:0000256" key="1">
    <source>
        <dbReference type="ARBA" id="ARBA00004141"/>
    </source>
</evidence>
<evidence type="ECO:0000256" key="3">
    <source>
        <dbReference type="ARBA" id="ARBA00022692"/>
    </source>
</evidence>
<dbReference type="InterPro" id="IPR006977">
    <property type="entry name" value="Yip1_dom"/>
</dbReference>
<dbReference type="Pfam" id="PF04893">
    <property type="entry name" value="Yip1"/>
    <property type="match status" value="1"/>
</dbReference>
<dbReference type="EMBL" id="KV417273">
    <property type="protein sequence ID" value="KZO99028.1"/>
    <property type="molecule type" value="Genomic_DNA"/>
</dbReference>
<gene>
    <name evidence="9" type="ORF">CALVIDRAFT_511207</name>
</gene>
<dbReference type="GO" id="GO:0000139">
    <property type="term" value="C:Golgi membrane"/>
    <property type="evidence" value="ECO:0007669"/>
    <property type="project" value="UniProtKB-SubCell"/>
</dbReference>
<comment type="similarity">
    <text evidence="2 6">Belongs to the YIP1 family.</text>
</comment>
<keyword evidence="5 6" id="KW-0472">Membrane</keyword>
<evidence type="ECO:0000256" key="5">
    <source>
        <dbReference type="ARBA" id="ARBA00023136"/>
    </source>
</evidence>
<dbReference type="InterPro" id="IPR039765">
    <property type="entry name" value="Yip5/YIPF1/YIPF2"/>
</dbReference>
<feature type="domain" description="Yip1" evidence="8">
    <location>
        <begin position="91"/>
        <end position="241"/>
    </location>
</feature>
<dbReference type="PANTHER" id="PTHR12822">
    <property type="entry name" value="PROTEIN YIPF"/>
    <property type="match status" value="1"/>
</dbReference>
<keyword evidence="10" id="KW-1185">Reference proteome</keyword>
<evidence type="ECO:0000256" key="2">
    <source>
        <dbReference type="ARBA" id="ARBA00010596"/>
    </source>
</evidence>
<dbReference type="GO" id="GO:0031267">
    <property type="term" value="F:small GTPase binding"/>
    <property type="evidence" value="ECO:0007669"/>
    <property type="project" value="InterPro"/>
</dbReference>
<accession>A0A167PQG0</accession>
<protein>
    <recommendedName>
        <fullName evidence="6">Protein YIP</fullName>
    </recommendedName>
</protein>